<keyword evidence="13" id="KW-1185">Reference proteome</keyword>
<dbReference type="PRINTS" id="PR00151">
    <property type="entry name" value="PORPHBDMNASE"/>
</dbReference>
<dbReference type="KEGG" id="flh:EJ997_08170"/>
<dbReference type="InterPro" id="IPR036803">
    <property type="entry name" value="Porphobilinogen_deaminase_C_sf"/>
</dbReference>
<dbReference type="Pfam" id="PF01379">
    <property type="entry name" value="Porphobil_deam"/>
    <property type="match status" value="1"/>
</dbReference>
<feature type="domain" description="Porphobilinogen deaminase N-terminal" evidence="10">
    <location>
        <begin position="8"/>
        <end position="204"/>
    </location>
</feature>
<evidence type="ECO:0000256" key="5">
    <source>
        <dbReference type="ARBA" id="ARBA00012655"/>
    </source>
</evidence>
<dbReference type="PANTHER" id="PTHR11557">
    <property type="entry name" value="PORPHOBILINOGEN DEAMINASE"/>
    <property type="match status" value="1"/>
</dbReference>
<evidence type="ECO:0000256" key="7">
    <source>
        <dbReference type="ARBA" id="ARBA00023244"/>
    </source>
</evidence>
<dbReference type="Gene3D" id="3.30.160.40">
    <property type="entry name" value="Porphobilinogen deaminase, C-terminal domain"/>
    <property type="match status" value="1"/>
</dbReference>
<dbReference type="SUPFAM" id="SSF53850">
    <property type="entry name" value="Periplasmic binding protein-like II"/>
    <property type="match status" value="1"/>
</dbReference>
<dbReference type="NCBIfam" id="TIGR00212">
    <property type="entry name" value="hemC"/>
    <property type="match status" value="1"/>
</dbReference>
<evidence type="ECO:0000256" key="2">
    <source>
        <dbReference type="ARBA" id="ARBA00002869"/>
    </source>
</evidence>
<comment type="similarity">
    <text evidence="3">Belongs to the HMBS family.</text>
</comment>
<organism evidence="12 13">
    <name type="scientific">Flaviflexus ciconiae</name>
    <dbReference type="NCBI Taxonomy" id="2496867"/>
    <lineage>
        <taxon>Bacteria</taxon>
        <taxon>Bacillati</taxon>
        <taxon>Actinomycetota</taxon>
        <taxon>Actinomycetes</taxon>
        <taxon>Actinomycetales</taxon>
        <taxon>Actinomycetaceae</taxon>
        <taxon>Flaviflexus</taxon>
    </lineage>
</organism>
<dbReference type="Gene3D" id="3.40.190.10">
    <property type="entry name" value="Periplasmic binding protein-like II"/>
    <property type="match status" value="2"/>
</dbReference>
<keyword evidence="7" id="KW-0627">Porphyrin biosynthesis</keyword>
<comment type="function">
    <text evidence="2">Tetrapolymerization of the monopyrrole PBG into the hydroxymethylbilane pre-uroporphyrinogen in several discrete steps.</text>
</comment>
<dbReference type="PROSITE" id="PS00533">
    <property type="entry name" value="PORPHOBILINOGEN_DEAM"/>
    <property type="match status" value="1"/>
</dbReference>
<accession>A0A3Q9G4Q6</accession>
<protein>
    <recommendedName>
        <fullName evidence="5 9">Hydroxymethylbilane synthase</fullName>
        <ecNumber evidence="5 9">2.5.1.61</ecNumber>
    </recommendedName>
</protein>
<evidence type="ECO:0000256" key="1">
    <source>
        <dbReference type="ARBA" id="ARBA00001916"/>
    </source>
</evidence>
<comment type="subunit">
    <text evidence="4">Monomer.</text>
</comment>
<proteinExistence type="inferred from homology"/>
<evidence type="ECO:0000259" key="11">
    <source>
        <dbReference type="Pfam" id="PF03900"/>
    </source>
</evidence>
<dbReference type="InterPro" id="IPR022417">
    <property type="entry name" value="Porphobilin_deaminase_N"/>
</dbReference>
<dbReference type="OrthoDB" id="9810298at2"/>
<dbReference type="InterPro" id="IPR022418">
    <property type="entry name" value="Porphobilinogen_deaminase_C"/>
</dbReference>
<gene>
    <name evidence="12" type="ORF">EJ997_08170</name>
</gene>
<dbReference type="Proteomes" id="UP000280344">
    <property type="component" value="Chromosome"/>
</dbReference>
<dbReference type="InterPro" id="IPR022419">
    <property type="entry name" value="Porphobilin_deaminase_cofac_BS"/>
</dbReference>
<dbReference type="SUPFAM" id="SSF54782">
    <property type="entry name" value="Porphobilinogen deaminase (hydroxymethylbilane synthase), C-terminal domain"/>
    <property type="match status" value="1"/>
</dbReference>
<evidence type="ECO:0000259" key="10">
    <source>
        <dbReference type="Pfam" id="PF01379"/>
    </source>
</evidence>
<comment type="cofactor">
    <cofactor evidence="1">
        <name>dipyrromethane</name>
        <dbReference type="ChEBI" id="CHEBI:60342"/>
    </cofactor>
</comment>
<evidence type="ECO:0000256" key="4">
    <source>
        <dbReference type="ARBA" id="ARBA00011245"/>
    </source>
</evidence>
<name>A0A3Q9G4Q6_9ACTO</name>
<dbReference type="PIRSF" id="PIRSF001438">
    <property type="entry name" value="4pyrrol_synth_OHMeBilane_synth"/>
    <property type="match status" value="1"/>
</dbReference>
<evidence type="ECO:0000313" key="12">
    <source>
        <dbReference type="EMBL" id="AZQ77309.1"/>
    </source>
</evidence>
<dbReference type="EC" id="2.5.1.61" evidence="5 9"/>
<evidence type="ECO:0000256" key="3">
    <source>
        <dbReference type="ARBA" id="ARBA00005638"/>
    </source>
</evidence>
<comment type="catalytic activity">
    <reaction evidence="8">
        <text>4 porphobilinogen + H2O = hydroxymethylbilane + 4 NH4(+)</text>
        <dbReference type="Rhea" id="RHEA:13185"/>
        <dbReference type="ChEBI" id="CHEBI:15377"/>
        <dbReference type="ChEBI" id="CHEBI:28938"/>
        <dbReference type="ChEBI" id="CHEBI:57845"/>
        <dbReference type="ChEBI" id="CHEBI:58126"/>
        <dbReference type="EC" id="2.5.1.61"/>
    </reaction>
</comment>
<dbReference type="AlphaFoldDB" id="A0A3Q9G4Q6"/>
<dbReference type="GO" id="GO:0004418">
    <property type="term" value="F:hydroxymethylbilane synthase activity"/>
    <property type="evidence" value="ECO:0007669"/>
    <property type="project" value="UniProtKB-UniRule"/>
</dbReference>
<evidence type="ECO:0000256" key="6">
    <source>
        <dbReference type="ARBA" id="ARBA00022679"/>
    </source>
</evidence>
<reference evidence="12 13" key="1">
    <citation type="submission" date="2018-12" db="EMBL/GenBank/DDBJ databases">
        <title>Complete genome sequence of Flaviflexus sp. H23T48.</title>
        <authorList>
            <person name="Bae J.-W."/>
            <person name="Lee J.-Y."/>
        </authorList>
    </citation>
    <scope>NUCLEOTIDE SEQUENCE [LARGE SCALE GENOMIC DNA]</scope>
    <source>
        <strain evidence="12 13">H23T48</strain>
    </source>
</reference>
<dbReference type="InterPro" id="IPR000860">
    <property type="entry name" value="HemC"/>
</dbReference>
<feature type="domain" description="Porphobilinogen deaminase C-terminal" evidence="11">
    <location>
        <begin position="221"/>
        <end position="285"/>
    </location>
</feature>
<dbReference type="FunFam" id="3.40.190.10:FF:000005">
    <property type="entry name" value="Porphobilinogen deaminase"/>
    <property type="match status" value="1"/>
</dbReference>
<keyword evidence="6 12" id="KW-0808">Transferase</keyword>
<dbReference type="PANTHER" id="PTHR11557:SF0">
    <property type="entry name" value="PORPHOBILINOGEN DEAMINASE"/>
    <property type="match status" value="1"/>
</dbReference>
<dbReference type="GO" id="GO:0006783">
    <property type="term" value="P:heme biosynthetic process"/>
    <property type="evidence" value="ECO:0007669"/>
    <property type="project" value="TreeGrafter"/>
</dbReference>
<dbReference type="EMBL" id="CP034593">
    <property type="protein sequence ID" value="AZQ77309.1"/>
    <property type="molecule type" value="Genomic_DNA"/>
</dbReference>
<dbReference type="Pfam" id="PF03900">
    <property type="entry name" value="Porphobil_deamC"/>
    <property type="match status" value="1"/>
</dbReference>
<evidence type="ECO:0000256" key="9">
    <source>
        <dbReference type="NCBIfam" id="TIGR00212"/>
    </source>
</evidence>
<dbReference type="GO" id="GO:0005737">
    <property type="term" value="C:cytoplasm"/>
    <property type="evidence" value="ECO:0007669"/>
    <property type="project" value="UniProtKB-UniRule"/>
</dbReference>
<evidence type="ECO:0000256" key="8">
    <source>
        <dbReference type="ARBA" id="ARBA00048169"/>
    </source>
</evidence>
<sequence length="292" mass="31334">MMADMHILRVGTRTSDLALAQASAAAQEIVDADPNLEGFEIVGITTKGDTDRSSLSQIGGTGLFTSAVRDALLAGECDVAIHSAKDLPAADHPELSMYFPERVSPHDVFIGHTDYRGLPYGAKIGTGSPRRAAQLRHFRKDIQVVDIRGNVPTRIARIHDDLDGVILARAGLLRLGLDEGQDLPYEVMVPAAGQGTIAIETVKGSPFEQSLERIDHATTRLEITAERTFMTILGAGCTTPVGVLGESTGKTVALHARYTGEGSKIEIRRSSNNPVKLATDLAEEFVKRGVRV</sequence>
<evidence type="ECO:0000313" key="13">
    <source>
        <dbReference type="Proteomes" id="UP000280344"/>
    </source>
</evidence>